<proteinExistence type="predicted"/>
<evidence type="ECO:0000313" key="2">
    <source>
        <dbReference type="Proteomes" id="UP000037175"/>
    </source>
</evidence>
<name>A0A0L6W6P8_9FIRM</name>
<reference evidence="2" key="1">
    <citation type="submission" date="2015-07" db="EMBL/GenBank/DDBJ databases">
        <title>Complete Genome of Thermincola ferriacetica strain Z-0001T.</title>
        <authorList>
            <person name="Lusk B."/>
            <person name="Badalamenti J.P."/>
            <person name="Parameswaran P."/>
            <person name="Bond D.R."/>
            <person name="Torres C.I."/>
        </authorList>
    </citation>
    <scope>NUCLEOTIDE SEQUENCE [LARGE SCALE GENOMIC DNA]</scope>
    <source>
        <strain evidence="2">Z-0001</strain>
    </source>
</reference>
<gene>
    <name evidence="1" type="ORF">Tfer_0274</name>
</gene>
<dbReference type="RefSeq" id="WP_052216544.1">
    <property type="nucleotide sequence ID" value="NZ_LGTE01000001.1"/>
</dbReference>
<dbReference type="AlphaFoldDB" id="A0A0L6W6P8"/>
<dbReference type="Proteomes" id="UP000037175">
    <property type="component" value="Unassembled WGS sequence"/>
</dbReference>
<comment type="caution">
    <text evidence="1">The sequence shown here is derived from an EMBL/GenBank/DDBJ whole genome shotgun (WGS) entry which is preliminary data.</text>
</comment>
<organism evidence="1 2">
    <name type="scientific">Thermincola ferriacetica</name>
    <dbReference type="NCBI Taxonomy" id="281456"/>
    <lineage>
        <taxon>Bacteria</taxon>
        <taxon>Bacillati</taxon>
        <taxon>Bacillota</taxon>
        <taxon>Clostridia</taxon>
        <taxon>Eubacteriales</taxon>
        <taxon>Thermincolaceae</taxon>
        <taxon>Thermincola</taxon>
    </lineage>
</organism>
<dbReference type="EMBL" id="LGTE01000001">
    <property type="protein sequence ID" value="KNZ71195.1"/>
    <property type="molecule type" value="Genomic_DNA"/>
</dbReference>
<keyword evidence="2" id="KW-1185">Reference proteome</keyword>
<evidence type="ECO:0000313" key="1">
    <source>
        <dbReference type="EMBL" id="KNZ71195.1"/>
    </source>
</evidence>
<protein>
    <submittedName>
        <fullName evidence="1">Uncharacterized protein</fullName>
    </submittedName>
</protein>
<accession>A0A0L6W6P8</accession>
<sequence length="66" mass="7836">MKNIGEQENNKIPCNYSFFFYEHPVYSSNMIYGIERDIPEEPEEEKTAADEPIESWGWVNNVDKDF</sequence>